<comment type="caution">
    <text evidence="4">The sequence shown here is derived from an EMBL/GenBank/DDBJ whole genome shotgun (WGS) entry which is preliminary data.</text>
</comment>
<evidence type="ECO:0000256" key="2">
    <source>
        <dbReference type="ARBA" id="ARBA00022803"/>
    </source>
</evidence>
<dbReference type="PANTHER" id="PTHR31859">
    <property type="entry name" value="TETRATRICOPEPTIDE REPEAT PROTEIN 39 FAMILY MEMBER"/>
    <property type="match status" value="1"/>
</dbReference>
<dbReference type="GO" id="GO:0032474">
    <property type="term" value="P:otolith morphogenesis"/>
    <property type="evidence" value="ECO:0007669"/>
    <property type="project" value="TreeGrafter"/>
</dbReference>
<organism evidence="4 5">
    <name type="scientific">Tachysurus vachellii</name>
    <name type="common">Darkbarbel catfish</name>
    <name type="synonym">Pelteobagrus vachellii</name>
    <dbReference type="NCBI Taxonomy" id="175792"/>
    <lineage>
        <taxon>Eukaryota</taxon>
        <taxon>Metazoa</taxon>
        <taxon>Chordata</taxon>
        <taxon>Craniata</taxon>
        <taxon>Vertebrata</taxon>
        <taxon>Euteleostomi</taxon>
        <taxon>Actinopterygii</taxon>
        <taxon>Neopterygii</taxon>
        <taxon>Teleostei</taxon>
        <taxon>Ostariophysi</taxon>
        <taxon>Siluriformes</taxon>
        <taxon>Bagridae</taxon>
        <taxon>Tachysurus</taxon>
    </lineage>
</organism>
<keyword evidence="2" id="KW-0802">TPR repeat</keyword>
<dbReference type="Pfam" id="PF10300">
    <property type="entry name" value="Iml2-TPR_39"/>
    <property type="match status" value="1"/>
</dbReference>
<sequence length="624" mass="70342">MAEAEEEFPEQIDDAELSLRGINMLLNNGFKESTELFHRYRNYSPLMSFGAGFVSFLNAMMTFEEEKMQVACEDLRATERMCESDGAGVIETIKNKFKKNHAEGRRSEMTVIERLQRLIIMADCQVYLSMLSFVRQELSGYIKAGWILRKAWKMYNKCYNEITRLQEVCQRRNSAPQGALSFDQTSQNHNVSMHDPTAVCSSEPEPSPDHCSPAPVSHDPNKLNNGHKASSCRPKHVPKSQPRLDYSVTAESLSRLKGSVSFGYGLFHLCISMVPPHLLRIINLLGFPGSRQEGLDALTYSSESKDMKAPLSTLALLWYHTVVQPFFALDGSETEAGLQAAKAILQKKEAEYPDSSLFIFFKGRVLRLECEISRALICFNNALELSSEQREIQHICLYEIGWCSMIELSFSEAYKAFERLRTESRWSQCYYSYLTGVCQGAAGDLDGACSVLKDVARLLKRKHNQIEQFSMRKAEDLIKPRPTKERCTMASIEVLYLWKALANCSSAKLQLMIEVLQQMGGSSYCGLKPLLLGAVHKSLGDNANAIQCFQMAFNDEEGRVSNSYVQPYSLYELGCVLVENPETTAKGRALLLQAKEDFSAYDFENRLHVRIHSALASFAATTPQ</sequence>
<protein>
    <recommendedName>
        <fullName evidence="6">Tetratricopeptide repeat protein 39C</fullName>
    </recommendedName>
</protein>
<dbReference type="Gene3D" id="1.25.40.10">
    <property type="entry name" value="Tetratricopeptide repeat domain"/>
    <property type="match status" value="1"/>
</dbReference>
<dbReference type="CDD" id="cd01670">
    <property type="entry name" value="Death"/>
    <property type="match status" value="1"/>
</dbReference>
<evidence type="ECO:0000313" key="4">
    <source>
        <dbReference type="EMBL" id="KAK2860158.1"/>
    </source>
</evidence>
<evidence type="ECO:0000256" key="3">
    <source>
        <dbReference type="SAM" id="MobiDB-lite"/>
    </source>
</evidence>
<accession>A0AA88NM63</accession>
<keyword evidence="5" id="KW-1185">Reference proteome</keyword>
<evidence type="ECO:0008006" key="6">
    <source>
        <dbReference type="Google" id="ProtNLM"/>
    </source>
</evidence>
<comment type="similarity">
    <text evidence="1">Belongs to the TTC39 family.</text>
</comment>
<proteinExistence type="inferred from homology"/>
<dbReference type="Proteomes" id="UP001187315">
    <property type="component" value="Unassembled WGS sequence"/>
</dbReference>
<dbReference type="InterPro" id="IPR019412">
    <property type="entry name" value="IML2/TPR_39"/>
</dbReference>
<evidence type="ECO:0000256" key="1">
    <source>
        <dbReference type="ARBA" id="ARBA00006400"/>
    </source>
</evidence>
<name>A0AA88NM63_TACVA</name>
<dbReference type="EMBL" id="JAVHJS010000004">
    <property type="protein sequence ID" value="KAK2860158.1"/>
    <property type="molecule type" value="Genomic_DNA"/>
</dbReference>
<dbReference type="GO" id="GO:0060271">
    <property type="term" value="P:cilium assembly"/>
    <property type="evidence" value="ECO:0007669"/>
    <property type="project" value="TreeGrafter"/>
</dbReference>
<dbReference type="InterPro" id="IPR011990">
    <property type="entry name" value="TPR-like_helical_dom_sf"/>
</dbReference>
<reference evidence="4" key="1">
    <citation type="submission" date="2023-08" db="EMBL/GenBank/DDBJ databases">
        <title>Pelteobagrus vachellii genome.</title>
        <authorList>
            <person name="Liu H."/>
        </authorList>
    </citation>
    <scope>NUCLEOTIDE SEQUENCE</scope>
    <source>
        <strain evidence="4">PRFRI_2022a</strain>
        <tissue evidence="4">Muscle</tissue>
    </source>
</reference>
<evidence type="ECO:0000313" key="5">
    <source>
        <dbReference type="Proteomes" id="UP001187315"/>
    </source>
</evidence>
<dbReference type="AlphaFoldDB" id="A0AA88NM63"/>
<dbReference type="PANTHER" id="PTHR31859:SF1">
    <property type="entry name" value="TETRATRICOPEPTIDE REPEAT PROTEIN 39C"/>
    <property type="match status" value="1"/>
</dbReference>
<dbReference type="SUPFAM" id="SSF48452">
    <property type="entry name" value="TPR-like"/>
    <property type="match status" value="1"/>
</dbReference>
<gene>
    <name evidence="4" type="ORF">Q7C36_004324</name>
</gene>
<feature type="region of interest" description="Disordered" evidence="3">
    <location>
        <begin position="192"/>
        <end position="241"/>
    </location>
</feature>